<gene>
    <name evidence="8" type="ORF">AAG570_012697</name>
</gene>
<keyword evidence="9" id="KW-1185">Reference proteome</keyword>
<evidence type="ECO:0000256" key="6">
    <source>
        <dbReference type="ARBA" id="ARBA00023004"/>
    </source>
</evidence>
<evidence type="ECO:0000256" key="5">
    <source>
        <dbReference type="ARBA" id="ARBA00022729"/>
    </source>
</evidence>
<keyword evidence="7" id="KW-0479">Metal-binding</keyword>
<dbReference type="GO" id="GO:0005576">
    <property type="term" value="C:extracellular region"/>
    <property type="evidence" value="ECO:0007669"/>
    <property type="project" value="UniProtKB-SubCell"/>
</dbReference>
<evidence type="ECO:0000256" key="3">
    <source>
        <dbReference type="ARBA" id="ARBA00022559"/>
    </source>
</evidence>
<evidence type="ECO:0000256" key="7">
    <source>
        <dbReference type="PIRSR" id="PIRSR619791-2"/>
    </source>
</evidence>
<organism evidence="8 9">
    <name type="scientific">Ranatra chinensis</name>
    <dbReference type="NCBI Taxonomy" id="642074"/>
    <lineage>
        <taxon>Eukaryota</taxon>
        <taxon>Metazoa</taxon>
        <taxon>Ecdysozoa</taxon>
        <taxon>Arthropoda</taxon>
        <taxon>Hexapoda</taxon>
        <taxon>Insecta</taxon>
        <taxon>Pterygota</taxon>
        <taxon>Neoptera</taxon>
        <taxon>Paraneoptera</taxon>
        <taxon>Hemiptera</taxon>
        <taxon>Heteroptera</taxon>
        <taxon>Panheteroptera</taxon>
        <taxon>Nepomorpha</taxon>
        <taxon>Nepidae</taxon>
        <taxon>Ranatrinae</taxon>
        <taxon>Ranatra</taxon>
    </lineage>
</organism>
<evidence type="ECO:0000256" key="1">
    <source>
        <dbReference type="ARBA" id="ARBA00004613"/>
    </source>
</evidence>
<keyword evidence="5" id="KW-0732">Signal</keyword>
<keyword evidence="2" id="KW-0964">Secreted</keyword>
<dbReference type="InterPro" id="IPR037120">
    <property type="entry name" value="Haem_peroxidase_sf_animal"/>
</dbReference>
<dbReference type="EMBL" id="JBFDAA010000008">
    <property type="protein sequence ID" value="KAL1129753.1"/>
    <property type="molecule type" value="Genomic_DNA"/>
</dbReference>
<dbReference type="AlphaFoldDB" id="A0ABD0YEL7"/>
<evidence type="ECO:0000313" key="9">
    <source>
        <dbReference type="Proteomes" id="UP001558652"/>
    </source>
</evidence>
<dbReference type="Pfam" id="PF03098">
    <property type="entry name" value="An_peroxidase"/>
    <property type="match status" value="1"/>
</dbReference>
<proteinExistence type="predicted"/>
<feature type="binding site" description="axial binding residue" evidence="7">
    <location>
        <position position="312"/>
    </location>
    <ligand>
        <name>heme b</name>
        <dbReference type="ChEBI" id="CHEBI:60344"/>
    </ligand>
    <ligandPart>
        <name>Fe</name>
        <dbReference type="ChEBI" id="CHEBI:18248"/>
    </ligandPart>
</feature>
<comment type="caution">
    <text evidence="8">The sequence shown here is derived from an EMBL/GenBank/DDBJ whole genome shotgun (WGS) entry which is preliminary data.</text>
</comment>
<dbReference type="Proteomes" id="UP001558652">
    <property type="component" value="Unassembled WGS sequence"/>
</dbReference>
<keyword evidence="6 7" id="KW-0408">Iron</keyword>
<reference evidence="8 9" key="1">
    <citation type="submission" date="2024-07" db="EMBL/GenBank/DDBJ databases">
        <title>Chromosome-level genome assembly of the water stick insect Ranatra chinensis (Heteroptera: Nepidae).</title>
        <authorList>
            <person name="Liu X."/>
        </authorList>
    </citation>
    <scope>NUCLEOTIDE SEQUENCE [LARGE SCALE GENOMIC DNA]</scope>
    <source>
        <strain evidence="8">Cailab_2021Rc</strain>
        <tissue evidence="8">Muscle</tissue>
    </source>
</reference>
<dbReference type="PRINTS" id="PR00457">
    <property type="entry name" value="ANPEROXIDASE"/>
</dbReference>
<keyword evidence="3" id="KW-0560">Oxidoreductase</keyword>
<dbReference type="Gene3D" id="1.10.640.10">
    <property type="entry name" value="Haem peroxidase domain superfamily, animal type"/>
    <property type="match status" value="1"/>
</dbReference>
<keyword evidence="4 7" id="KW-0349">Heme</keyword>
<evidence type="ECO:0000256" key="2">
    <source>
        <dbReference type="ARBA" id="ARBA00022525"/>
    </source>
</evidence>
<keyword evidence="3" id="KW-0575">Peroxidase</keyword>
<evidence type="ECO:0000313" key="8">
    <source>
        <dbReference type="EMBL" id="KAL1129753.1"/>
    </source>
</evidence>
<protein>
    <submittedName>
        <fullName evidence="8">Uncharacterized protein</fullName>
    </submittedName>
</protein>
<dbReference type="InterPro" id="IPR010255">
    <property type="entry name" value="Haem_peroxidase_sf"/>
</dbReference>
<dbReference type="PROSITE" id="PS50292">
    <property type="entry name" value="PEROXIDASE_3"/>
    <property type="match status" value="1"/>
</dbReference>
<sequence>MWGVAMRPFRRELKPEYCDGIFKPRCGSDKSPLPSAREVSIKVHRPFYRDDKKFSVMLAVWGQFIDHDITGTALSKGKDGKSLSCCNSESNQVHPECYPVYIDSDDPYYHKCNVTCMEFVRSAPSPTCTLGPREQINQVSNFLDGSTVYGNTFELAKSLRTFYGGKLRMSISPDGRPLLPISNNPNDGCNRKEENSRGRYCFQSGDARANENLHLTSLHLLLARHHNRIASYLSIVNPQWKDETLYQESRRIVSAQIQHITYNEFLRIILGPKMMEKLKLGPLKEGYYTGYSDEVDPSISNNFAAATFRFAHSLIPGLMRATANESDPEYIQLHKMLFNPYNLYSSAGLDNAIKSAMDTHLERVDSFFNKEVVENIAKCGKKMCGLDLVSLNIQRGRDHGLPGYPKWREYCGLSKPTSFNDLMGDIDNDTLEAMTEVYKSVEDIDLYTGATSENPIPGGMLGPTAMCLISDQFKRLKDGDRFWYETNERPQRFSKGNPQSKRGFYLVLTGANERGTQPV</sequence>
<name>A0ABD0YEL7_9HEMI</name>
<dbReference type="GO" id="GO:0004601">
    <property type="term" value="F:peroxidase activity"/>
    <property type="evidence" value="ECO:0007669"/>
    <property type="project" value="UniProtKB-KW"/>
</dbReference>
<dbReference type="CDD" id="cd09823">
    <property type="entry name" value="peroxinectin_like"/>
    <property type="match status" value="1"/>
</dbReference>
<dbReference type="SUPFAM" id="SSF48113">
    <property type="entry name" value="Heme-dependent peroxidases"/>
    <property type="match status" value="1"/>
</dbReference>
<dbReference type="InterPro" id="IPR019791">
    <property type="entry name" value="Haem_peroxidase_animal"/>
</dbReference>
<dbReference type="GO" id="GO:0022412">
    <property type="term" value="P:cellular process involved in reproduction in multicellular organism"/>
    <property type="evidence" value="ECO:0007669"/>
    <property type="project" value="UniProtKB-ARBA"/>
</dbReference>
<comment type="subcellular location">
    <subcellularLocation>
        <location evidence="1">Secreted</location>
    </subcellularLocation>
</comment>
<dbReference type="PANTHER" id="PTHR11475:SF141">
    <property type="entry name" value="CARDINAL"/>
    <property type="match status" value="1"/>
</dbReference>
<dbReference type="PANTHER" id="PTHR11475">
    <property type="entry name" value="OXIDASE/PEROXIDASE"/>
    <property type="match status" value="1"/>
</dbReference>
<evidence type="ECO:0000256" key="4">
    <source>
        <dbReference type="ARBA" id="ARBA00022617"/>
    </source>
</evidence>
<accession>A0ABD0YEL7</accession>
<dbReference type="FunFam" id="1.10.640.10:FF:000003">
    <property type="entry name" value="chorion peroxidase"/>
    <property type="match status" value="1"/>
</dbReference>